<evidence type="ECO:0000313" key="3">
    <source>
        <dbReference type="EMBL" id="MDQ0223108.1"/>
    </source>
</evidence>
<feature type="transmembrane region" description="Helical" evidence="1">
    <location>
        <begin position="148"/>
        <end position="167"/>
    </location>
</feature>
<feature type="domain" description="Acyltransferase 3" evidence="2">
    <location>
        <begin position="8"/>
        <end position="317"/>
    </location>
</feature>
<feature type="transmembrane region" description="Helical" evidence="1">
    <location>
        <begin position="300"/>
        <end position="324"/>
    </location>
</feature>
<feature type="transmembrane region" description="Helical" evidence="1">
    <location>
        <begin position="231"/>
        <end position="251"/>
    </location>
</feature>
<reference evidence="3 4" key="1">
    <citation type="submission" date="2023-07" db="EMBL/GenBank/DDBJ databases">
        <title>Genomic Encyclopedia of Type Strains, Phase IV (KMG-IV): sequencing the most valuable type-strain genomes for metagenomic binning, comparative biology and taxonomic classification.</title>
        <authorList>
            <person name="Goeker M."/>
        </authorList>
    </citation>
    <scope>NUCLEOTIDE SEQUENCE [LARGE SCALE GENOMIC DNA]</scope>
    <source>
        <strain evidence="3 4">DSM 105143</strain>
    </source>
</reference>
<feature type="transmembrane region" description="Helical" evidence="1">
    <location>
        <begin position="42"/>
        <end position="68"/>
    </location>
</feature>
<feature type="transmembrane region" description="Helical" evidence="1">
    <location>
        <begin position="208"/>
        <end position="225"/>
    </location>
</feature>
<comment type="caution">
    <text evidence="3">The sequence shown here is derived from an EMBL/GenBank/DDBJ whole genome shotgun (WGS) entry which is preliminary data.</text>
</comment>
<feature type="transmembrane region" description="Helical" evidence="1">
    <location>
        <begin position="179"/>
        <end position="196"/>
    </location>
</feature>
<keyword evidence="1" id="KW-0472">Membrane</keyword>
<feature type="transmembrane region" description="Helical" evidence="1">
    <location>
        <begin position="80"/>
        <end position="101"/>
    </location>
</feature>
<feature type="transmembrane region" description="Helical" evidence="1">
    <location>
        <begin position="12"/>
        <end position="30"/>
    </location>
</feature>
<feature type="transmembrane region" description="Helical" evidence="1">
    <location>
        <begin position="263"/>
        <end position="288"/>
    </location>
</feature>
<accession>A0ABT9YT05</accession>
<feature type="transmembrane region" description="Helical" evidence="1">
    <location>
        <begin position="121"/>
        <end position="141"/>
    </location>
</feature>
<gene>
    <name evidence="3" type="ORF">J2S23_001683</name>
</gene>
<keyword evidence="1" id="KW-0812">Transmembrane</keyword>
<evidence type="ECO:0000313" key="4">
    <source>
        <dbReference type="Proteomes" id="UP001223079"/>
    </source>
</evidence>
<dbReference type="Pfam" id="PF01757">
    <property type="entry name" value="Acyl_transf_3"/>
    <property type="match status" value="1"/>
</dbReference>
<organism evidence="3 4">
    <name type="scientific">Streptococcus moroccensis</name>
    <dbReference type="NCBI Taxonomy" id="1451356"/>
    <lineage>
        <taxon>Bacteria</taxon>
        <taxon>Bacillati</taxon>
        <taxon>Bacillota</taxon>
        <taxon>Bacilli</taxon>
        <taxon>Lactobacillales</taxon>
        <taxon>Streptococcaceae</taxon>
        <taxon>Streptococcus</taxon>
    </lineage>
</organism>
<evidence type="ECO:0000256" key="1">
    <source>
        <dbReference type="SAM" id="Phobius"/>
    </source>
</evidence>
<dbReference type="InterPro" id="IPR002656">
    <property type="entry name" value="Acyl_transf_3_dom"/>
</dbReference>
<dbReference type="Proteomes" id="UP001223079">
    <property type="component" value="Unassembled WGS sequence"/>
</dbReference>
<dbReference type="RefSeq" id="WP_307122263.1">
    <property type="nucleotide sequence ID" value="NZ_JAUSTM010000017.1"/>
</dbReference>
<name>A0ABT9YT05_9STRE</name>
<keyword evidence="4" id="KW-1185">Reference proteome</keyword>
<proteinExistence type="predicted"/>
<keyword evidence="1" id="KW-1133">Transmembrane helix</keyword>
<evidence type="ECO:0000259" key="2">
    <source>
        <dbReference type="Pfam" id="PF01757"/>
    </source>
</evidence>
<protein>
    <recommendedName>
        <fullName evidence="2">Acyltransferase 3 domain-containing protein</fullName>
    </recommendedName>
</protein>
<dbReference type="EMBL" id="JAUSTM010000017">
    <property type="protein sequence ID" value="MDQ0223108.1"/>
    <property type="molecule type" value="Genomic_DNA"/>
</dbReference>
<sequence>MKERNYHYGIDLLRIVAMFMIVVTHVLAQGGIRKEVEGTFDLYYFVTWLLQIAVYWAVNAYALISGFVGHRSRYRYSKIIELWLHVFFYTFLFAVGFTVLGKELSLTDWRNALFPILTGKYWYVTAYFGLLVFMPLLNLAIERISNRDLGRILVIAFVGFSLVPALFNNSIDEFALDRGYSSLWLILLYLTGAYLARKDLKKLPSNRILFLGYSLTVLVSFALKSVVGNIWFWYTSPTMILGALCIFIPFARMKITNVKLQAFIKVVAPTTLGIYLIHLNPLVVRFLLRDFAKPFTNLPILAFLGMILGASAIIFALSSMIDWLRLKLFDKLKVKGLSELCDQHFPYDVKD</sequence>